<dbReference type="RefSeq" id="XP_010910541.1">
    <property type="nucleotide sequence ID" value="XM_010912239.1"/>
</dbReference>
<gene>
    <name evidence="2" type="primary">LOC105036471</name>
</gene>
<sequence length="112" mass="13074">MPLRYGKLKANDWNPLTEKIIKKLEGWKGKLLSIVDRTTLLNAVITTTVMFWMSNFAVPSKLIKIIDKAHRTFLWCGNERWKMSKSLLNWLSDRRPKHFGGFGITNNKILNQ</sequence>
<evidence type="ECO:0000313" key="1">
    <source>
        <dbReference type="Proteomes" id="UP000504607"/>
    </source>
</evidence>
<feature type="non-terminal residue" evidence="2">
    <location>
        <position position="112"/>
    </location>
</feature>
<organism evidence="1 2">
    <name type="scientific">Elaeis guineensis var. tenera</name>
    <name type="common">Oil palm</name>
    <dbReference type="NCBI Taxonomy" id="51953"/>
    <lineage>
        <taxon>Eukaryota</taxon>
        <taxon>Viridiplantae</taxon>
        <taxon>Streptophyta</taxon>
        <taxon>Embryophyta</taxon>
        <taxon>Tracheophyta</taxon>
        <taxon>Spermatophyta</taxon>
        <taxon>Magnoliopsida</taxon>
        <taxon>Liliopsida</taxon>
        <taxon>Arecaceae</taxon>
        <taxon>Arecoideae</taxon>
        <taxon>Cocoseae</taxon>
        <taxon>Elaeidinae</taxon>
        <taxon>Elaeis</taxon>
    </lineage>
</organism>
<dbReference type="PANTHER" id="PTHR33116">
    <property type="entry name" value="REVERSE TRANSCRIPTASE ZINC-BINDING DOMAIN-CONTAINING PROTEIN-RELATED-RELATED"/>
    <property type="match status" value="1"/>
</dbReference>
<dbReference type="OrthoDB" id="691901at2759"/>
<evidence type="ECO:0000313" key="2">
    <source>
        <dbReference type="RefSeq" id="XP_010910541.1"/>
    </source>
</evidence>
<accession>A0A6I9QLJ3</accession>
<dbReference type="AlphaFoldDB" id="A0A6I9QLJ3"/>
<keyword evidence="1" id="KW-1185">Reference proteome</keyword>
<reference evidence="2" key="1">
    <citation type="submission" date="2025-08" db="UniProtKB">
        <authorList>
            <consortium name="RefSeq"/>
        </authorList>
    </citation>
    <scope>IDENTIFICATION</scope>
</reference>
<proteinExistence type="predicted"/>
<dbReference type="InParanoid" id="A0A6I9QLJ3"/>
<dbReference type="PANTHER" id="PTHR33116:SF78">
    <property type="entry name" value="OS12G0587133 PROTEIN"/>
    <property type="match status" value="1"/>
</dbReference>
<dbReference type="Proteomes" id="UP000504607">
    <property type="component" value="Unplaced"/>
</dbReference>
<protein>
    <submittedName>
        <fullName evidence="2">Uncharacterized protein LOC105036471</fullName>
    </submittedName>
</protein>
<name>A0A6I9QLJ3_ELAGV</name>